<feature type="transmembrane region" description="Helical" evidence="1">
    <location>
        <begin position="43"/>
        <end position="61"/>
    </location>
</feature>
<keyword evidence="1" id="KW-0472">Membrane</keyword>
<feature type="transmembrane region" description="Helical" evidence="1">
    <location>
        <begin position="73"/>
        <end position="94"/>
    </location>
</feature>
<organism evidence="2 3">
    <name type="scientific">Saccharothrix mutabilis subsp. mutabilis</name>
    <dbReference type="NCBI Taxonomy" id="66855"/>
    <lineage>
        <taxon>Bacteria</taxon>
        <taxon>Bacillati</taxon>
        <taxon>Actinomycetota</taxon>
        <taxon>Actinomycetes</taxon>
        <taxon>Pseudonocardiales</taxon>
        <taxon>Pseudonocardiaceae</taxon>
        <taxon>Saccharothrix</taxon>
    </lineage>
</organism>
<feature type="transmembrane region" description="Helical" evidence="1">
    <location>
        <begin position="131"/>
        <end position="151"/>
    </location>
</feature>
<dbReference type="EMBL" id="BAAABU010000018">
    <property type="protein sequence ID" value="GAA0250600.1"/>
    <property type="molecule type" value="Genomic_DNA"/>
</dbReference>
<evidence type="ECO:0008006" key="4">
    <source>
        <dbReference type="Google" id="ProtNLM"/>
    </source>
</evidence>
<feature type="transmembrane region" description="Helical" evidence="1">
    <location>
        <begin position="171"/>
        <end position="195"/>
    </location>
</feature>
<feature type="transmembrane region" description="Helical" evidence="1">
    <location>
        <begin position="100"/>
        <end position="119"/>
    </location>
</feature>
<reference evidence="3" key="1">
    <citation type="journal article" date="2019" name="Int. J. Syst. Evol. Microbiol.">
        <title>The Global Catalogue of Microorganisms (GCM) 10K type strain sequencing project: providing services to taxonomists for standard genome sequencing and annotation.</title>
        <authorList>
            <consortium name="The Broad Institute Genomics Platform"/>
            <consortium name="The Broad Institute Genome Sequencing Center for Infectious Disease"/>
            <person name="Wu L."/>
            <person name="Ma J."/>
        </authorList>
    </citation>
    <scope>NUCLEOTIDE SEQUENCE [LARGE SCALE GENOMIC DNA]</scope>
    <source>
        <strain evidence="3">JCM 3380</strain>
    </source>
</reference>
<name>A0ABP3E697_9PSEU</name>
<dbReference type="Proteomes" id="UP001500416">
    <property type="component" value="Unassembled WGS sequence"/>
</dbReference>
<keyword evidence="3" id="KW-1185">Reference proteome</keyword>
<proteinExistence type="predicted"/>
<gene>
    <name evidence="2" type="ORF">GCM10010492_58500</name>
</gene>
<keyword evidence="1" id="KW-1133">Transmembrane helix</keyword>
<comment type="caution">
    <text evidence="2">The sequence shown here is derived from an EMBL/GenBank/DDBJ whole genome shotgun (WGS) entry which is preliminary data.</text>
</comment>
<dbReference type="RefSeq" id="WP_343937158.1">
    <property type="nucleotide sequence ID" value="NZ_BAAABU010000018.1"/>
</dbReference>
<protein>
    <recommendedName>
        <fullName evidence="4">Permease</fullName>
    </recommendedName>
</protein>
<evidence type="ECO:0000313" key="3">
    <source>
        <dbReference type="Proteomes" id="UP001500416"/>
    </source>
</evidence>
<evidence type="ECO:0000256" key="1">
    <source>
        <dbReference type="SAM" id="Phobius"/>
    </source>
</evidence>
<sequence>MSDVRGRGAVVLPLVGLAWVALAAVGAAAGVFERSVGSPPIRVALAAGVPVLVVGLALLSSGRFRAWARSLDLTLLVVMQGWRVAGFVFLAYYAVGLLPAGFALPAGIGDLVVGLAAPFVARRLDRGRGWFLAWTVFGVLDFVVAVTLGAMHDVGASGVLADGTVLTAPMAHLPLVLIPTAAVPFLTIVHMLSLVRAYGTGGRMSEYQGLRPARAPMAG</sequence>
<accession>A0ABP3E697</accession>
<evidence type="ECO:0000313" key="2">
    <source>
        <dbReference type="EMBL" id="GAA0250600.1"/>
    </source>
</evidence>
<keyword evidence="1" id="KW-0812">Transmembrane</keyword>